<evidence type="ECO:0000259" key="1">
    <source>
        <dbReference type="PROSITE" id="PS50837"/>
    </source>
</evidence>
<dbReference type="EMBL" id="CP026109">
    <property type="protein sequence ID" value="AUT76205.1"/>
    <property type="molecule type" value="Genomic_DNA"/>
</dbReference>
<dbReference type="InterPro" id="IPR011989">
    <property type="entry name" value="ARM-like"/>
</dbReference>
<dbReference type="InterPro" id="IPR027417">
    <property type="entry name" value="P-loop_NTPase"/>
</dbReference>
<gene>
    <name evidence="2" type="ORF">C2L64_48880</name>
</gene>
<dbReference type="PANTHER" id="PTHR46844">
    <property type="entry name" value="SLR5058 PROTEIN"/>
    <property type="match status" value="1"/>
</dbReference>
<reference evidence="2 3" key="1">
    <citation type="submission" date="2018-01" db="EMBL/GenBank/DDBJ databases">
        <title>Species boundaries and ecological features among Paraburkholderia terrae DSMZ17804T, P. hospita DSMZ17164T and P. caribensis DSMZ13236T.</title>
        <authorList>
            <person name="Pratama A.A."/>
        </authorList>
    </citation>
    <scope>NUCLEOTIDE SEQUENCE [LARGE SCALE GENOMIC DNA]</scope>
    <source>
        <strain evidence="2 3">DSM 17164</strain>
    </source>
</reference>
<organism evidence="2 3">
    <name type="scientific">Paraburkholderia hospita</name>
    <dbReference type="NCBI Taxonomy" id="169430"/>
    <lineage>
        <taxon>Bacteria</taxon>
        <taxon>Pseudomonadati</taxon>
        <taxon>Pseudomonadota</taxon>
        <taxon>Betaproteobacteria</taxon>
        <taxon>Burkholderiales</taxon>
        <taxon>Burkholderiaceae</taxon>
        <taxon>Paraburkholderia</taxon>
    </lineage>
</organism>
<dbReference type="PROSITE" id="PS50837">
    <property type="entry name" value="NACHT"/>
    <property type="match status" value="1"/>
</dbReference>
<dbReference type="KEGG" id="phs:C2L64_48880"/>
<dbReference type="Gene3D" id="3.40.50.300">
    <property type="entry name" value="P-loop containing nucleotide triphosphate hydrolases"/>
    <property type="match status" value="1"/>
</dbReference>
<dbReference type="InterPro" id="IPR016024">
    <property type="entry name" value="ARM-type_fold"/>
</dbReference>
<protein>
    <submittedName>
        <fullName evidence="2">NACHT domain-containing protein</fullName>
    </submittedName>
</protein>
<proteinExistence type="predicted"/>
<feature type="domain" description="NACHT" evidence="1">
    <location>
        <begin position="290"/>
        <end position="428"/>
    </location>
</feature>
<evidence type="ECO:0000313" key="2">
    <source>
        <dbReference type="EMBL" id="AUT76205.1"/>
    </source>
</evidence>
<dbReference type="Pfam" id="PF05729">
    <property type="entry name" value="NACHT"/>
    <property type="match status" value="1"/>
</dbReference>
<evidence type="ECO:0000313" key="3">
    <source>
        <dbReference type="Proteomes" id="UP000236649"/>
    </source>
</evidence>
<dbReference type="Proteomes" id="UP000236649">
    <property type="component" value="Chromosome 5"/>
</dbReference>
<dbReference type="InterPro" id="IPR007111">
    <property type="entry name" value="NACHT_NTPase"/>
</dbReference>
<dbReference type="SUPFAM" id="SSF48371">
    <property type="entry name" value="ARM repeat"/>
    <property type="match status" value="1"/>
</dbReference>
<sequence>MAFDLAPATKWPQRPVVAGTRQWRPSSSHPRGYSLCRLGERLGSRGPGSSKSHQMTVNVLIAHASGEEDKAELLARPIREAGYTVSHSGTVLVGDSVVAQASTLLAQGGPVVVCGTVRAMGTRWARQVASAARNYPGVRVFVVQMEEDADTDAVAFEQRVALYHEDPRRAAAELITALSKSYPLGYDAKLNLRAYDLESRYRELALKACDIIDLANLPEDDRHLASRELELRRLYVALRMHVEVHATEEVNDETLLALESRRTPEWGDGFTTNEDAEKSISLGERLAAVKRLVVLGDPGAGKSTLLRWIATAYLLRLQNAPDWSELPDIASLPDADWLPILIRCRDLPANAGTLEEMLHHSLRKSELSETQCEQLKELLRSKVEGGTALLLVDGLDEITEPAARMRFAAQLEQVHRAFPDAPMVVTSRIVGYREMGYKIRSGFEHLTVADLTATDKDDFAQRWCDLTERPDRRVDAARELSQDIHSSDRIERLTGNPMLLTTMALVKRKIGRLPQRRVDLYEKAVEVLLNWRSAVDAALDPREALPQLEYLAHAMCADGVQQLREDQALELLRQVRNNFPHIHALQQHSPEDFLRLLERRTGLLMQSGHKRHNGLSVPVYEFRHLTLQEYLAGIALVQGHYRGRDKSQRLEDVIAPLAGEVGQFFSQGTGEPDVAVVENWREPLRLCVAACNDDIVDSAILAILRPLPGETGTARARLILAALCLADEPNVSTEVGEIVLNAVPECVEEMDGNGLGLRTGLGIAAHSISQSRWATALKDNLLDAFLKNSIDTRSSCGGLYGEISIDRLDADANLDTVLSNYVDRLRTCDEREAAGISLTVMVLAYENKNCRRKGLADALLRRVSSENPAVSHAAAWALGWMSTTGAFPWKATKRQLTRLIDALSNSRCDTEAVYWIAKVLRRARYAEGCDALISYLPISHPRTRAEILETLGKLSGGRIEAVAQHYVRDSSEKVRRAAMFALSCGCADDIDQKLMRDRRLAETFKSGRDPAASISLETVKDISRGLALSEIETVERLKRLSEKFDLKLKLTKAVREKLEIRH</sequence>
<dbReference type="AlphaFoldDB" id="A0AAN1JLK0"/>
<name>A0AAN1JLK0_9BURK</name>
<accession>A0AAN1JLK0</accession>
<dbReference type="PANTHER" id="PTHR46844:SF1">
    <property type="entry name" value="SLR5058 PROTEIN"/>
    <property type="match status" value="1"/>
</dbReference>
<dbReference type="SUPFAM" id="SSF52540">
    <property type="entry name" value="P-loop containing nucleoside triphosphate hydrolases"/>
    <property type="match status" value="1"/>
</dbReference>
<dbReference type="Gene3D" id="1.25.10.10">
    <property type="entry name" value="Leucine-rich Repeat Variant"/>
    <property type="match status" value="1"/>
</dbReference>